<feature type="compositionally biased region" description="Low complexity" evidence="1">
    <location>
        <begin position="54"/>
        <end position="80"/>
    </location>
</feature>
<feature type="region of interest" description="Disordered" evidence="1">
    <location>
        <begin position="1"/>
        <end position="98"/>
    </location>
</feature>
<protein>
    <submittedName>
        <fullName evidence="2">Uncharacterized protein</fullName>
    </submittedName>
</protein>
<dbReference type="EMBL" id="CP000431">
    <property type="protein sequence ID" value="ABG98857.1"/>
    <property type="molecule type" value="Genomic_DNA"/>
</dbReference>
<name>Q0S0S9_RHOJR</name>
<dbReference type="AlphaFoldDB" id="Q0S0S9"/>
<evidence type="ECO:0000313" key="2">
    <source>
        <dbReference type="EMBL" id="ABG98857.1"/>
    </source>
</evidence>
<accession>Q0S0S9</accession>
<evidence type="ECO:0000256" key="1">
    <source>
        <dbReference type="SAM" id="MobiDB-lite"/>
    </source>
</evidence>
<organism evidence="2 3">
    <name type="scientific">Rhodococcus jostii (strain RHA1)</name>
    <dbReference type="NCBI Taxonomy" id="101510"/>
    <lineage>
        <taxon>Bacteria</taxon>
        <taxon>Bacillati</taxon>
        <taxon>Actinomycetota</taxon>
        <taxon>Actinomycetes</taxon>
        <taxon>Mycobacteriales</taxon>
        <taxon>Nocardiaceae</taxon>
        <taxon>Rhodococcus</taxon>
    </lineage>
</organism>
<proteinExistence type="predicted"/>
<gene>
    <name evidence="2" type="ordered locus">RHA1_ro07093</name>
</gene>
<evidence type="ECO:0000313" key="3">
    <source>
        <dbReference type="Proteomes" id="UP000008710"/>
    </source>
</evidence>
<dbReference type="HOGENOM" id="CLU_1936466_0_0_11"/>
<dbReference type="Proteomes" id="UP000008710">
    <property type="component" value="Chromosome"/>
</dbReference>
<sequence length="130" mass="13780">MNSAPATSRRVRRGGCGRPEDHSRSSTYRSDGPMAGQGPQRGSSAPRIPGALDRAATTRASSTTAARRPRTRSPTLAATPEPTPRWWNGSGSGNAADGVAASSIDTFRERQRMSIRGVIGHGFPEQLHVT</sequence>
<dbReference type="KEGG" id="rha:RHA1_ro07093"/>
<reference evidence="3" key="1">
    <citation type="journal article" date="2006" name="Proc. Natl. Acad. Sci. U.S.A.">
        <title>The complete genome of Rhodococcus sp. RHA1 provides insights into a catabolic powerhouse.</title>
        <authorList>
            <person name="McLeod M.P."/>
            <person name="Warren R.L."/>
            <person name="Hsiao W.W.L."/>
            <person name="Araki N."/>
            <person name="Myhre M."/>
            <person name="Fernandes C."/>
            <person name="Miyazawa D."/>
            <person name="Wong W."/>
            <person name="Lillquist A.L."/>
            <person name="Wang D."/>
            <person name="Dosanjh M."/>
            <person name="Hara H."/>
            <person name="Petrescu A."/>
            <person name="Morin R.D."/>
            <person name="Yang G."/>
            <person name="Stott J.M."/>
            <person name="Schein J.E."/>
            <person name="Shin H."/>
            <person name="Smailus D."/>
            <person name="Siddiqui A.S."/>
            <person name="Marra M.A."/>
            <person name="Jones S.J.M."/>
            <person name="Holt R."/>
            <person name="Brinkman F.S.L."/>
            <person name="Miyauchi K."/>
            <person name="Fukuda M."/>
            <person name="Davies J.E."/>
            <person name="Mohn W.W."/>
            <person name="Eltis L.D."/>
        </authorList>
    </citation>
    <scope>NUCLEOTIDE SEQUENCE [LARGE SCALE GENOMIC DNA]</scope>
    <source>
        <strain evidence="3">RHA1</strain>
    </source>
</reference>